<proteinExistence type="predicted"/>
<dbReference type="InterPro" id="IPR050275">
    <property type="entry name" value="PGM_Phosphatase"/>
</dbReference>
<evidence type="ECO:0000313" key="1">
    <source>
        <dbReference type="EMBL" id="TDA21399.1"/>
    </source>
</evidence>
<gene>
    <name evidence="1" type="ORF">E1963_12085</name>
</gene>
<dbReference type="InterPro" id="IPR013078">
    <property type="entry name" value="His_Pase_superF_clade-1"/>
</dbReference>
<dbReference type="GO" id="GO:0016791">
    <property type="term" value="F:phosphatase activity"/>
    <property type="evidence" value="ECO:0007669"/>
    <property type="project" value="TreeGrafter"/>
</dbReference>
<keyword evidence="2" id="KW-1185">Reference proteome</keyword>
<dbReference type="EMBL" id="SMMX01000009">
    <property type="protein sequence ID" value="TDA21399.1"/>
    <property type="molecule type" value="Genomic_DNA"/>
</dbReference>
<dbReference type="PANTHER" id="PTHR48100:SF1">
    <property type="entry name" value="HISTIDINE PHOSPHATASE FAMILY PROTEIN-RELATED"/>
    <property type="match status" value="1"/>
</dbReference>
<name>A0A4R4FF26_9FIRM</name>
<dbReference type="CDD" id="cd07067">
    <property type="entry name" value="HP_PGM_like"/>
    <property type="match status" value="1"/>
</dbReference>
<dbReference type="Proteomes" id="UP000295710">
    <property type="component" value="Unassembled WGS sequence"/>
</dbReference>
<accession>A0A4R4FF26</accession>
<dbReference type="PANTHER" id="PTHR48100">
    <property type="entry name" value="BROAD-SPECIFICITY PHOSPHATASE YOR283W-RELATED"/>
    <property type="match status" value="1"/>
</dbReference>
<dbReference type="RefSeq" id="WP_132278296.1">
    <property type="nucleotide sequence ID" value="NZ_JAOBST010000014.1"/>
</dbReference>
<organism evidence="1 2">
    <name type="scientific">Extibacter muris</name>
    <dbReference type="NCBI Taxonomy" id="1796622"/>
    <lineage>
        <taxon>Bacteria</taxon>
        <taxon>Bacillati</taxon>
        <taxon>Bacillota</taxon>
        <taxon>Clostridia</taxon>
        <taxon>Lachnospirales</taxon>
        <taxon>Lachnospiraceae</taxon>
        <taxon>Extibacter</taxon>
    </lineage>
</organism>
<dbReference type="SUPFAM" id="SSF53254">
    <property type="entry name" value="Phosphoglycerate mutase-like"/>
    <property type="match status" value="1"/>
</dbReference>
<evidence type="ECO:0000313" key="2">
    <source>
        <dbReference type="Proteomes" id="UP000295710"/>
    </source>
</evidence>
<dbReference type="InterPro" id="IPR029033">
    <property type="entry name" value="His_PPase_superfam"/>
</dbReference>
<dbReference type="SMART" id="SM00855">
    <property type="entry name" value="PGAM"/>
    <property type="match status" value="1"/>
</dbReference>
<comment type="caution">
    <text evidence="1">The sequence shown here is derived from an EMBL/GenBank/DDBJ whole genome shotgun (WGS) entry which is preliminary data.</text>
</comment>
<dbReference type="GO" id="GO:0005737">
    <property type="term" value="C:cytoplasm"/>
    <property type="evidence" value="ECO:0007669"/>
    <property type="project" value="TreeGrafter"/>
</dbReference>
<reference evidence="1 2" key="1">
    <citation type="journal article" date="2016" name="Nat. Microbiol.">
        <title>The Mouse Intestinal Bacterial Collection (miBC) provides host-specific insight into cultured diversity and functional potential of the gut microbiota.</title>
        <authorList>
            <person name="Lagkouvardos I."/>
            <person name="Pukall R."/>
            <person name="Abt B."/>
            <person name="Foesel B.U."/>
            <person name="Meier-Kolthoff J.P."/>
            <person name="Kumar N."/>
            <person name="Bresciani A."/>
            <person name="Martinez I."/>
            <person name="Just S."/>
            <person name="Ziegler C."/>
            <person name="Brugiroux S."/>
            <person name="Garzetti D."/>
            <person name="Wenning M."/>
            <person name="Bui T.P."/>
            <person name="Wang J."/>
            <person name="Hugenholtz F."/>
            <person name="Plugge C.M."/>
            <person name="Peterson D.A."/>
            <person name="Hornef M.W."/>
            <person name="Baines J.F."/>
            <person name="Smidt H."/>
            <person name="Walter J."/>
            <person name="Kristiansen K."/>
            <person name="Nielsen H.B."/>
            <person name="Haller D."/>
            <person name="Overmann J."/>
            <person name="Stecher B."/>
            <person name="Clavel T."/>
        </authorList>
    </citation>
    <scope>NUCLEOTIDE SEQUENCE [LARGE SCALE GENOMIC DNA]</scope>
    <source>
        <strain evidence="1 2">DSM 28560</strain>
    </source>
</reference>
<dbReference type="Gene3D" id="3.40.50.1240">
    <property type="entry name" value="Phosphoglycerate mutase-like"/>
    <property type="match status" value="1"/>
</dbReference>
<dbReference type="AlphaFoldDB" id="A0A4R4FF26"/>
<protein>
    <submittedName>
        <fullName evidence="1">Histidine phosphatase family protein</fullName>
    </submittedName>
</protein>
<sequence length="201" mass="22227">MKVILIRHFETPGNRERRYIGRTDEALEEAGLIMRVDEVRSRLEIIDPVEEVAASPMKRCVQTAALLFPDKKPLLLDELKECDFGLFEGHNYEELKELPAYRNWLGSRGTLPFPGGEGHAAFRSRCVRGFDKAADAFLRGKCGCAAIVAHGGTVMSVLSCYAPGQSGFYDWQPGNGGGYVVTLDAEEWKKGKKGFTGIEAL</sequence>
<dbReference type="Pfam" id="PF00300">
    <property type="entry name" value="His_Phos_1"/>
    <property type="match status" value="1"/>
</dbReference>